<dbReference type="HAMAP" id="MF_00631">
    <property type="entry name" value="CrgA"/>
    <property type="match status" value="1"/>
</dbReference>
<keyword evidence="5 7" id="KW-0472">Membrane</keyword>
<dbReference type="InterPro" id="IPR009619">
    <property type="entry name" value="CrgA"/>
</dbReference>
<dbReference type="EMBL" id="NMVJ01000009">
    <property type="protein sequence ID" value="OYN89566.1"/>
    <property type="molecule type" value="Genomic_DNA"/>
</dbReference>
<dbReference type="GO" id="GO:0005886">
    <property type="term" value="C:plasma membrane"/>
    <property type="evidence" value="ECO:0007669"/>
    <property type="project" value="UniProtKB-SubCell"/>
</dbReference>
<evidence type="ECO:0000256" key="1">
    <source>
        <dbReference type="ARBA" id="ARBA00022475"/>
    </source>
</evidence>
<evidence type="ECO:0000256" key="4">
    <source>
        <dbReference type="ARBA" id="ARBA00022989"/>
    </source>
</evidence>
<feature type="compositionally biased region" description="Acidic residues" evidence="8">
    <location>
        <begin position="1"/>
        <end position="23"/>
    </location>
</feature>
<dbReference type="Proteomes" id="UP000216300">
    <property type="component" value="Unassembled WGS sequence"/>
</dbReference>
<feature type="transmembrane region" description="Helical" evidence="7">
    <location>
        <begin position="64"/>
        <end position="87"/>
    </location>
</feature>
<evidence type="ECO:0000256" key="8">
    <source>
        <dbReference type="SAM" id="MobiDB-lite"/>
    </source>
</evidence>
<comment type="caution">
    <text evidence="9">The sequence shown here is derived from an EMBL/GenBank/DDBJ whole genome shotgun (WGS) entry which is preliminary data.</text>
</comment>
<keyword evidence="6 7" id="KW-0131">Cell cycle</keyword>
<organism evidence="9 10">
    <name type="scientific">Parenemella sanctibonifatiensis</name>
    <dbReference type="NCBI Taxonomy" id="2016505"/>
    <lineage>
        <taxon>Bacteria</taxon>
        <taxon>Bacillati</taxon>
        <taxon>Actinomycetota</taxon>
        <taxon>Actinomycetes</taxon>
        <taxon>Propionibacteriales</taxon>
        <taxon>Propionibacteriaceae</taxon>
        <taxon>Parenemella</taxon>
    </lineage>
</organism>
<keyword evidence="3 7" id="KW-0812">Transmembrane</keyword>
<comment type="function">
    <text evidence="7">Involved in cell division.</text>
</comment>
<accession>A0A255EDF0</accession>
<keyword evidence="2 7" id="KW-0132">Cell division</keyword>
<evidence type="ECO:0000256" key="6">
    <source>
        <dbReference type="ARBA" id="ARBA00023306"/>
    </source>
</evidence>
<comment type="subcellular location">
    <subcellularLocation>
        <location evidence="7">Cell membrane</location>
        <topology evidence="7">Multi-pass membrane protein</topology>
    </subcellularLocation>
</comment>
<keyword evidence="10" id="KW-1185">Reference proteome</keyword>
<dbReference type="AlphaFoldDB" id="A0A255EDF0"/>
<evidence type="ECO:0000313" key="10">
    <source>
        <dbReference type="Proteomes" id="UP000216300"/>
    </source>
</evidence>
<feature type="region of interest" description="Disordered" evidence="8">
    <location>
        <begin position="1"/>
        <end position="63"/>
    </location>
</feature>
<evidence type="ECO:0000256" key="3">
    <source>
        <dbReference type="ARBA" id="ARBA00022692"/>
    </source>
</evidence>
<keyword evidence="4 7" id="KW-1133">Transmembrane helix</keyword>
<evidence type="ECO:0000313" key="9">
    <source>
        <dbReference type="EMBL" id="OYN89566.1"/>
    </source>
</evidence>
<name>A0A255EDF0_9ACTN</name>
<proteinExistence type="inferred from homology"/>
<dbReference type="OrthoDB" id="5189646at2"/>
<comment type="similarity">
    <text evidence="7">Belongs to the CrgA family.</text>
</comment>
<evidence type="ECO:0000256" key="5">
    <source>
        <dbReference type="ARBA" id="ARBA00023136"/>
    </source>
</evidence>
<dbReference type="Pfam" id="PF06781">
    <property type="entry name" value="CrgA"/>
    <property type="match status" value="1"/>
</dbReference>
<evidence type="ECO:0000256" key="7">
    <source>
        <dbReference type="HAMAP-Rule" id="MF_00631"/>
    </source>
</evidence>
<evidence type="ECO:0000256" key="2">
    <source>
        <dbReference type="ARBA" id="ARBA00022618"/>
    </source>
</evidence>
<feature type="compositionally biased region" description="Basic residues" evidence="8">
    <location>
        <begin position="31"/>
        <end position="56"/>
    </location>
</feature>
<dbReference type="GO" id="GO:0051301">
    <property type="term" value="P:cell division"/>
    <property type="evidence" value="ECO:0007669"/>
    <property type="project" value="UniProtKB-UniRule"/>
</dbReference>
<gene>
    <name evidence="7" type="primary">crgA</name>
    <name evidence="9" type="ORF">CGZ91_11275</name>
</gene>
<sequence>MNEADEDDEDDDTDSDEDEDEDEKGSGKKSSGSKKSAKTPAKKAASKKKVAKKPKVKGPASRRWVPPTFITVGLLGVIWLVVYYIAGQYVPFMNTLGDWNILIGMGLMGLAFALSTLWK</sequence>
<reference evidence="9 10" key="1">
    <citation type="submission" date="2017-07" db="EMBL/GenBank/DDBJ databases">
        <title>Draft whole genome sequences of clinical Proprionibacteriaceae strains.</title>
        <authorList>
            <person name="Bernier A.-M."/>
            <person name="Bernard K."/>
            <person name="Domingo M.-C."/>
        </authorList>
    </citation>
    <scope>NUCLEOTIDE SEQUENCE [LARGE SCALE GENOMIC DNA]</scope>
    <source>
        <strain evidence="9 10">NML 150081</strain>
    </source>
</reference>
<keyword evidence="1 7" id="KW-1003">Cell membrane</keyword>
<feature type="transmembrane region" description="Helical" evidence="7">
    <location>
        <begin position="99"/>
        <end position="118"/>
    </location>
</feature>
<protein>
    <recommendedName>
        <fullName evidence="7">Cell division protein CrgA</fullName>
    </recommendedName>
</protein>